<comment type="caution">
    <text evidence="1">The sequence shown here is derived from an EMBL/GenBank/DDBJ whole genome shotgun (WGS) entry which is preliminary data.</text>
</comment>
<protein>
    <submittedName>
        <fullName evidence="1">Uncharacterized protein</fullName>
    </submittedName>
</protein>
<name>A0A090X216_9FLAO</name>
<reference evidence="1 2" key="1">
    <citation type="journal article" date="2014" name="Genome Announc.">
        <title>Draft Genome Sequences of Marine Flavobacterium Algibacter lectus Strains SS8 and NR4.</title>
        <authorList>
            <person name="Takatani N."/>
            <person name="Nakanishi M."/>
            <person name="Meirelles P."/>
            <person name="Mino S."/>
            <person name="Suda W."/>
            <person name="Oshima K."/>
            <person name="Hattori M."/>
            <person name="Ohkuma M."/>
            <person name="Hosokawa M."/>
            <person name="Miyashita K."/>
            <person name="Thompson F.L."/>
            <person name="Niwa A."/>
            <person name="Sawabe T."/>
            <person name="Sawabe T."/>
        </authorList>
    </citation>
    <scope>NUCLEOTIDE SEQUENCE [LARGE SCALE GENOMIC DNA]</scope>
    <source>
        <strain evidence="2">JCM19274</strain>
    </source>
</reference>
<dbReference type="AlphaFoldDB" id="A0A090X216"/>
<accession>A0A090X216</accession>
<evidence type="ECO:0000313" key="1">
    <source>
        <dbReference type="EMBL" id="GAL82224.1"/>
    </source>
</evidence>
<sequence>MNYQLKIMSELIEPYRMNRLEEMEKNDAYNGITTEILETLRTKLFIDFDWRNSLTDSRKLELQLAYISLLQASTLQEKNYVHIGLGHTYGIYSTYIKSVFAGELLILNAEIRDLKTKINNKIVLGHLNLCLKKIPLN</sequence>
<organism evidence="1 2">
    <name type="scientific">Algibacter lectus</name>
    <dbReference type="NCBI Taxonomy" id="221126"/>
    <lineage>
        <taxon>Bacteria</taxon>
        <taxon>Pseudomonadati</taxon>
        <taxon>Bacteroidota</taxon>
        <taxon>Flavobacteriia</taxon>
        <taxon>Flavobacteriales</taxon>
        <taxon>Flavobacteriaceae</taxon>
        <taxon>Algibacter</taxon>
    </lineage>
</organism>
<dbReference type="Proteomes" id="UP000029643">
    <property type="component" value="Unassembled WGS sequence"/>
</dbReference>
<dbReference type="EMBL" id="BBNU01000023">
    <property type="protein sequence ID" value="GAL82224.1"/>
    <property type="molecule type" value="Genomic_DNA"/>
</dbReference>
<gene>
    <name evidence="1" type="ORF">JCM19274_4412</name>
</gene>
<evidence type="ECO:0000313" key="2">
    <source>
        <dbReference type="Proteomes" id="UP000029643"/>
    </source>
</evidence>
<proteinExistence type="predicted"/>